<dbReference type="PANTHER" id="PTHR39555:SF1">
    <property type="entry name" value="TYPE IV PILUS INNER MEMBRANE COMPONENT PILO"/>
    <property type="match status" value="1"/>
</dbReference>
<keyword evidence="1" id="KW-0812">Transmembrane</keyword>
<dbReference type="Proteomes" id="UP000651977">
    <property type="component" value="Unassembled WGS sequence"/>
</dbReference>
<protein>
    <submittedName>
        <fullName evidence="2">Pilus biosynthesis protein PilO</fullName>
    </submittedName>
</protein>
<dbReference type="Pfam" id="PF04350">
    <property type="entry name" value="PilO"/>
    <property type="match status" value="1"/>
</dbReference>
<evidence type="ECO:0000256" key="1">
    <source>
        <dbReference type="SAM" id="Phobius"/>
    </source>
</evidence>
<dbReference type="Gene3D" id="3.30.70.60">
    <property type="match status" value="1"/>
</dbReference>
<feature type="transmembrane region" description="Helical" evidence="1">
    <location>
        <begin position="20"/>
        <end position="41"/>
    </location>
</feature>
<dbReference type="Gene3D" id="1.10.287.540">
    <property type="entry name" value="Helix hairpin bin"/>
    <property type="match status" value="1"/>
</dbReference>
<name>A0ABQ1I5Y1_9ALTE</name>
<keyword evidence="3" id="KW-1185">Reference proteome</keyword>
<dbReference type="RefSeq" id="WP_055732939.1">
    <property type="nucleotide sequence ID" value="NZ_BMDY01000031.1"/>
</dbReference>
<evidence type="ECO:0000313" key="2">
    <source>
        <dbReference type="EMBL" id="GGB19619.1"/>
    </source>
</evidence>
<dbReference type="InterPro" id="IPR007445">
    <property type="entry name" value="PilO"/>
</dbReference>
<dbReference type="EMBL" id="BMDY01000031">
    <property type="protein sequence ID" value="GGB19619.1"/>
    <property type="molecule type" value="Genomic_DNA"/>
</dbReference>
<dbReference type="InterPro" id="IPR014717">
    <property type="entry name" value="Transl_elong_EF1B/ribsomal_bS6"/>
</dbReference>
<evidence type="ECO:0000313" key="3">
    <source>
        <dbReference type="Proteomes" id="UP000651977"/>
    </source>
</evidence>
<keyword evidence="1" id="KW-1133">Transmembrane helix</keyword>
<keyword evidence="1" id="KW-0472">Membrane</keyword>
<accession>A0ABQ1I5Y1</accession>
<proteinExistence type="predicted"/>
<dbReference type="PIRSF" id="PIRSF016482">
    <property type="entry name" value="PilO"/>
    <property type="match status" value="1"/>
</dbReference>
<comment type="caution">
    <text evidence="2">The sequence shown here is derived from an EMBL/GenBank/DDBJ whole genome shotgun (WGS) entry which is preliminary data.</text>
</comment>
<dbReference type="PANTHER" id="PTHR39555">
    <property type="entry name" value="FIMBRIAL ASSEMBLY PROTEIN PILO-LIKE PROTEIN-RELATED"/>
    <property type="match status" value="1"/>
</dbReference>
<sequence>MDLQQLNELDLENIGSWPKLAKVIFVIIVCAMIAGASYYYLVADEQKKLTQLEAKEQELRNKFEVKAALAGNLPAYQKQVEEMSEAFSSLLKQLPEKHEIPGLLDELSFIGIDNGLEFRRINWEPEVEHEFSTELPIKLEVSGQYHQLGAFVSGVAALPRIVILDNITMKKQGEDGMLSMAMLAKTYRYKEKQVPKGK</sequence>
<organism evidence="2 3">
    <name type="scientific">Agarivorans gilvus</name>
    <dbReference type="NCBI Taxonomy" id="680279"/>
    <lineage>
        <taxon>Bacteria</taxon>
        <taxon>Pseudomonadati</taxon>
        <taxon>Pseudomonadota</taxon>
        <taxon>Gammaproteobacteria</taxon>
        <taxon>Alteromonadales</taxon>
        <taxon>Alteromonadaceae</taxon>
        <taxon>Agarivorans</taxon>
    </lineage>
</organism>
<reference evidence="3" key="1">
    <citation type="journal article" date="2019" name="Int. J. Syst. Evol. Microbiol.">
        <title>The Global Catalogue of Microorganisms (GCM) 10K type strain sequencing project: providing services to taxonomists for standard genome sequencing and annotation.</title>
        <authorList>
            <consortium name="The Broad Institute Genomics Platform"/>
            <consortium name="The Broad Institute Genome Sequencing Center for Infectious Disease"/>
            <person name="Wu L."/>
            <person name="Ma J."/>
        </authorList>
    </citation>
    <scope>NUCLEOTIDE SEQUENCE [LARGE SCALE GENOMIC DNA]</scope>
    <source>
        <strain evidence="3">CGMCC 1.10131</strain>
    </source>
</reference>
<gene>
    <name evidence="2" type="primary">pilO</name>
    <name evidence="2" type="ORF">GCM10007414_36300</name>
</gene>